<name>A0A345XTL0_9ACTN</name>
<dbReference type="AlphaFoldDB" id="A0A345XTL0"/>
<evidence type="ECO:0000313" key="3">
    <source>
        <dbReference type="EMBL" id="AXK34976.1"/>
    </source>
</evidence>
<feature type="compositionally biased region" description="Basic residues" evidence="1">
    <location>
        <begin position="1"/>
        <end position="10"/>
    </location>
</feature>
<dbReference type="PANTHER" id="PTHR43682">
    <property type="entry name" value="LACTATE UTILIZATION PROTEIN C"/>
    <property type="match status" value="1"/>
</dbReference>
<evidence type="ECO:0000313" key="4">
    <source>
        <dbReference type="Proteomes" id="UP000254425"/>
    </source>
</evidence>
<evidence type="ECO:0000259" key="2">
    <source>
        <dbReference type="Pfam" id="PF02589"/>
    </source>
</evidence>
<dbReference type="SUPFAM" id="SSF100950">
    <property type="entry name" value="NagB/RpiA/CoA transferase-like"/>
    <property type="match status" value="1"/>
</dbReference>
<feature type="compositionally biased region" description="Gly residues" evidence="1">
    <location>
        <begin position="115"/>
        <end position="128"/>
    </location>
</feature>
<dbReference type="EMBL" id="CP031320">
    <property type="protein sequence ID" value="AXK34976.1"/>
    <property type="molecule type" value="Genomic_DNA"/>
</dbReference>
<dbReference type="Pfam" id="PF02589">
    <property type="entry name" value="LUD_dom"/>
    <property type="match status" value="1"/>
</dbReference>
<dbReference type="PANTHER" id="PTHR43682:SF1">
    <property type="entry name" value="LACTATE UTILIZATION PROTEIN C"/>
    <property type="match status" value="1"/>
</dbReference>
<evidence type="ECO:0000256" key="1">
    <source>
        <dbReference type="SAM" id="MobiDB-lite"/>
    </source>
</evidence>
<feature type="compositionally biased region" description="Low complexity" evidence="1">
    <location>
        <begin position="94"/>
        <end position="103"/>
    </location>
</feature>
<dbReference type="Proteomes" id="UP000254425">
    <property type="component" value="Chromosome"/>
</dbReference>
<reference evidence="3 4" key="1">
    <citation type="submission" date="2018-07" db="EMBL/GenBank/DDBJ databases">
        <title>Draft genome of the type strain Streptomyces armeniacus ATCC 15676.</title>
        <authorList>
            <person name="Labana P."/>
            <person name="Gosse J.T."/>
            <person name="Boddy C.N."/>
        </authorList>
    </citation>
    <scope>NUCLEOTIDE SEQUENCE [LARGE SCALE GENOMIC DNA]</scope>
    <source>
        <strain evidence="3 4">ATCC 15676</strain>
    </source>
</reference>
<feature type="compositionally biased region" description="Low complexity" evidence="1">
    <location>
        <begin position="129"/>
        <end position="151"/>
    </location>
</feature>
<feature type="compositionally biased region" description="Low complexity" evidence="1">
    <location>
        <begin position="75"/>
        <end position="86"/>
    </location>
</feature>
<feature type="compositionally biased region" description="Low complexity" evidence="1">
    <location>
        <begin position="28"/>
        <end position="45"/>
    </location>
</feature>
<dbReference type="InterPro" id="IPR037171">
    <property type="entry name" value="NagB/RpiA_transferase-like"/>
</dbReference>
<dbReference type="KEGG" id="sarm:DVA86_22350"/>
<accession>A0A345XTL0</accession>
<dbReference type="InterPro" id="IPR003741">
    <property type="entry name" value="LUD_dom"/>
</dbReference>
<feature type="domain" description="LUD" evidence="2">
    <location>
        <begin position="218"/>
        <end position="315"/>
    </location>
</feature>
<gene>
    <name evidence="3" type="ORF">DVA86_22350</name>
</gene>
<dbReference type="Gene3D" id="3.40.50.10420">
    <property type="entry name" value="NagB/RpiA/CoA transferase-like"/>
    <property type="match status" value="1"/>
</dbReference>
<feature type="region of interest" description="Disordered" evidence="1">
    <location>
        <begin position="1"/>
        <end position="151"/>
    </location>
</feature>
<sequence>MRRLRRRLPRPHPAAGHAGRPARRPRRVPAGARRGGLARLVGAVVEPRRIPRVPRGHRRGGPRPAAPRARRAARRPAVGARPYAAGPAGGGPAAPGRAPYGRARQPRRPSPGPAVTGGPGPRAGGAHGPDGAPGADGPHGPDGAPGPDEAARQLAARADRFAAALDAVGGTCHRVADADAARAVVERLCGPYPVAVHREPLVDRVTAGLHRVADPWAAETGVTSALAAVADTGTLALAYDGARPRGTSLVPPRHVAVVPATRLVDSYADAVGRLAALSPAPSGMQLITGPSSSGDIEMVQVRGMHGPLAVHVVLVGPRLARADRPSCHEAR</sequence>
<keyword evidence="4" id="KW-1185">Reference proteome</keyword>
<protein>
    <recommendedName>
        <fullName evidence="2">LUD domain-containing protein</fullName>
    </recommendedName>
</protein>
<feature type="compositionally biased region" description="Basic residues" evidence="1">
    <location>
        <begin position="50"/>
        <end position="61"/>
    </location>
</feature>
<organism evidence="3 4">
    <name type="scientific">Streptomyces armeniacus</name>
    <dbReference type="NCBI Taxonomy" id="83291"/>
    <lineage>
        <taxon>Bacteria</taxon>
        <taxon>Bacillati</taxon>
        <taxon>Actinomycetota</taxon>
        <taxon>Actinomycetes</taxon>
        <taxon>Kitasatosporales</taxon>
        <taxon>Streptomycetaceae</taxon>
        <taxon>Streptomyces</taxon>
    </lineage>
</organism>
<proteinExistence type="predicted"/>
<dbReference type="InterPro" id="IPR024185">
    <property type="entry name" value="FTHF_cligase-like_sf"/>
</dbReference>